<keyword evidence="5" id="KW-1185">Reference proteome</keyword>
<evidence type="ECO:0000256" key="2">
    <source>
        <dbReference type="ARBA" id="ARBA00022840"/>
    </source>
</evidence>
<dbReference type="InterPro" id="IPR027417">
    <property type="entry name" value="P-loop_NTPase"/>
</dbReference>
<proteinExistence type="predicted"/>
<dbReference type="STRING" id="374847.Kcr_0694"/>
<dbReference type="CDD" id="cd03230">
    <property type="entry name" value="ABC_DR_subfamily_A"/>
    <property type="match status" value="1"/>
</dbReference>
<feature type="domain" description="ABC transporter" evidence="3">
    <location>
        <begin position="11"/>
        <end position="205"/>
    </location>
</feature>
<dbReference type="SUPFAM" id="SSF52540">
    <property type="entry name" value="P-loop containing nucleoside triphosphate hydrolases"/>
    <property type="match status" value="1"/>
</dbReference>
<dbReference type="PANTHER" id="PTHR43038">
    <property type="entry name" value="ATP-BINDING CASSETTE, SUB-FAMILY H, MEMBER 1"/>
    <property type="match status" value="1"/>
</dbReference>
<name>B1L4R6_KORCO</name>
<dbReference type="EnsemblBacteria" id="ACB07445">
    <property type="protein sequence ID" value="ACB07445"/>
    <property type="gene ID" value="Kcr_0694"/>
</dbReference>
<dbReference type="InParanoid" id="B1L4R6"/>
<dbReference type="eggNOG" id="arCOG00194">
    <property type="taxonomic scope" value="Archaea"/>
</dbReference>
<sequence>MKEGGESEAVLEVKDVHKRFGRHHVLKGVDLKVNRGEIVGITGENGSGKSTLLKVIVGLLPFDRGEVILHGTFGYCPQNPVLFDDLTMEENIEYFSAAYGIEDGISRGNELMKLLRCEQFRGKPARYLSGGTRQKLNLIISLLHDPDILILDEPYQGFDYESYLSFWDLIGRMEGKSVLVVSPMVYERHYFTKIYRLEDGRLKYE</sequence>
<dbReference type="Gene3D" id="3.40.50.300">
    <property type="entry name" value="P-loop containing nucleotide triphosphate hydrolases"/>
    <property type="match status" value="1"/>
</dbReference>
<keyword evidence="2" id="KW-0067">ATP-binding</keyword>
<dbReference type="KEGG" id="kcr:Kcr_0694"/>
<dbReference type="RefSeq" id="WP_012309342.1">
    <property type="nucleotide sequence ID" value="NC_010482.1"/>
</dbReference>
<evidence type="ECO:0000313" key="5">
    <source>
        <dbReference type="Proteomes" id="UP000001686"/>
    </source>
</evidence>
<dbReference type="Proteomes" id="UP000001686">
    <property type="component" value="Chromosome"/>
</dbReference>
<dbReference type="InterPro" id="IPR003593">
    <property type="entry name" value="AAA+_ATPase"/>
</dbReference>
<dbReference type="OrthoDB" id="40048at2157"/>
<dbReference type="GO" id="GO:0005524">
    <property type="term" value="F:ATP binding"/>
    <property type="evidence" value="ECO:0007669"/>
    <property type="project" value="UniProtKB-KW"/>
</dbReference>
<keyword evidence="1" id="KW-0547">Nucleotide-binding</keyword>
<dbReference type="InterPro" id="IPR003439">
    <property type="entry name" value="ABC_transporter-like_ATP-bd"/>
</dbReference>
<evidence type="ECO:0000256" key="1">
    <source>
        <dbReference type="ARBA" id="ARBA00022741"/>
    </source>
</evidence>
<dbReference type="AlphaFoldDB" id="B1L4R6"/>
<dbReference type="GO" id="GO:0005886">
    <property type="term" value="C:plasma membrane"/>
    <property type="evidence" value="ECO:0000318"/>
    <property type="project" value="GO_Central"/>
</dbReference>
<dbReference type="SMART" id="SM00382">
    <property type="entry name" value="AAA"/>
    <property type="match status" value="1"/>
</dbReference>
<accession>B1L4R6</accession>
<dbReference type="Pfam" id="PF00005">
    <property type="entry name" value="ABC_tran"/>
    <property type="match status" value="1"/>
</dbReference>
<reference evidence="4 5" key="1">
    <citation type="journal article" date="2008" name="Proc. Natl. Acad. Sci. U.S.A.">
        <title>A korarchaeal genome reveals new insights into the evolution of the Archaea.</title>
        <authorList>
            <person name="Elkins J.G."/>
            <person name="Podar M."/>
            <person name="Graham D.E."/>
            <person name="Makarova K.S."/>
            <person name="Wolf Y."/>
            <person name="Randau L."/>
            <person name="Hedlund B.P."/>
            <person name="Brochier-Armanet C."/>
            <person name="Kunin V."/>
            <person name="Anderson I."/>
            <person name="Lapidus A."/>
            <person name="Goltsman E."/>
            <person name="Barry K."/>
            <person name="Koonin E.V."/>
            <person name="Hugenholtz P."/>
            <person name="Kyrpides N."/>
            <person name="Wanner G."/>
            <person name="Richardson P."/>
            <person name="Keller M."/>
            <person name="Stetter K.O."/>
        </authorList>
    </citation>
    <scope>NUCLEOTIDE SEQUENCE [LARGE SCALE GENOMIC DNA]</scope>
    <source>
        <strain evidence="5">OPF8</strain>
    </source>
</reference>
<organism evidence="4 5">
    <name type="scientific">Korarchaeum cryptofilum (strain OPF8)</name>
    <dbReference type="NCBI Taxonomy" id="374847"/>
    <lineage>
        <taxon>Archaea</taxon>
        <taxon>Thermoproteota</taxon>
        <taxon>Candidatus Korarchaeia</taxon>
        <taxon>Candidatus Korarchaeales</taxon>
        <taxon>Candidatus Korarchaeaceae</taxon>
        <taxon>Candidatus Korarchaeum</taxon>
    </lineage>
</organism>
<evidence type="ECO:0000259" key="3">
    <source>
        <dbReference type="PROSITE" id="PS50893"/>
    </source>
</evidence>
<gene>
    <name evidence="4" type="ordered locus">Kcr_0694</name>
</gene>
<dbReference type="GO" id="GO:0016887">
    <property type="term" value="F:ATP hydrolysis activity"/>
    <property type="evidence" value="ECO:0007669"/>
    <property type="project" value="InterPro"/>
</dbReference>
<dbReference type="HOGENOM" id="CLU_000604_1_2_2"/>
<dbReference type="EMBL" id="CP000968">
    <property type="protein sequence ID" value="ACB07445.1"/>
    <property type="molecule type" value="Genomic_DNA"/>
</dbReference>
<dbReference type="GeneID" id="6093976"/>
<dbReference type="PROSITE" id="PS50893">
    <property type="entry name" value="ABC_TRANSPORTER_2"/>
    <property type="match status" value="1"/>
</dbReference>
<protein>
    <submittedName>
        <fullName evidence="4">ABC transporter related</fullName>
    </submittedName>
</protein>
<evidence type="ECO:0000313" key="4">
    <source>
        <dbReference type="EMBL" id="ACB07445.1"/>
    </source>
</evidence>
<dbReference type="PANTHER" id="PTHR43038:SF7">
    <property type="entry name" value="ABC TRANSPORT SYSTEM ATP-BINDING PROTEIN"/>
    <property type="match status" value="1"/>
</dbReference>
<dbReference type="PhylomeDB" id="B1L4R6"/>